<accession>A0A3E0HGA7</accession>
<feature type="region of interest" description="Disordered" evidence="1">
    <location>
        <begin position="1"/>
        <end position="25"/>
    </location>
</feature>
<reference evidence="2 3" key="1">
    <citation type="submission" date="2018-08" db="EMBL/GenBank/DDBJ databases">
        <title>Genomic Encyclopedia of Archaeal and Bacterial Type Strains, Phase II (KMG-II): from individual species to whole genera.</title>
        <authorList>
            <person name="Goeker M."/>
        </authorList>
    </citation>
    <scope>NUCLEOTIDE SEQUENCE [LARGE SCALE GENOMIC DNA]</scope>
    <source>
        <strain evidence="2 3">DSM 45791</strain>
    </source>
</reference>
<proteinExistence type="predicted"/>
<evidence type="ECO:0000313" key="2">
    <source>
        <dbReference type="EMBL" id="REH44741.1"/>
    </source>
</evidence>
<name>A0A3E0HGA7_9PSEU</name>
<protein>
    <submittedName>
        <fullName evidence="2">Uncharacterized protein</fullName>
    </submittedName>
</protein>
<keyword evidence="3" id="KW-1185">Reference proteome</keyword>
<organism evidence="2 3">
    <name type="scientific">Kutzneria buriramensis</name>
    <dbReference type="NCBI Taxonomy" id="1045776"/>
    <lineage>
        <taxon>Bacteria</taxon>
        <taxon>Bacillati</taxon>
        <taxon>Actinomycetota</taxon>
        <taxon>Actinomycetes</taxon>
        <taxon>Pseudonocardiales</taxon>
        <taxon>Pseudonocardiaceae</taxon>
        <taxon>Kutzneria</taxon>
    </lineage>
</organism>
<evidence type="ECO:0000256" key="1">
    <source>
        <dbReference type="SAM" id="MobiDB-lite"/>
    </source>
</evidence>
<dbReference type="EMBL" id="QUNO01000008">
    <property type="protein sequence ID" value="REH44741.1"/>
    <property type="molecule type" value="Genomic_DNA"/>
</dbReference>
<gene>
    <name evidence="2" type="ORF">BCF44_108221</name>
</gene>
<dbReference type="RefSeq" id="WP_116176673.1">
    <property type="nucleotide sequence ID" value="NZ_CP144375.1"/>
</dbReference>
<evidence type="ECO:0000313" key="3">
    <source>
        <dbReference type="Proteomes" id="UP000256269"/>
    </source>
</evidence>
<feature type="compositionally biased region" description="Basic and acidic residues" evidence="1">
    <location>
        <begin position="7"/>
        <end position="25"/>
    </location>
</feature>
<sequence>MTVFRKSRVETIRRESAEESDVHTPLREVPRTTRESLIGAVPSGRAELLARFRPDPMEIDHWEVLPVESVLAAPPDPIIAARAA</sequence>
<dbReference type="Proteomes" id="UP000256269">
    <property type="component" value="Unassembled WGS sequence"/>
</dbReference>
<dbReference type="AlphaFoldDB" id="A0A3E0HGA7"/>
<comment type="caution">
    <text evidence="2">The sequence shown here is derived from an EMBL/GenBank/DDBJ whole genome shotgun (WGS) entry which is preliminary data.</text>
</comment>